<evidence type="ECO:0000313" key="6">
    <source>
        <dbReference type="Proteomes" id="UP000533905"/>
    </source>
</evidence>
<dbReference type="InterPro" id="IPR015424">
    <property type="entry name" value="PyrdxlP-dep_Trfase"/>
</dbReference>
<dbReference type="Gene3D" id="3.40.640.10">
    <property type="entry name" value="Type I PLP-dependent aspartate aminotransferase-like (Major domain)"/>
    <property type="match status" value="1"/>
</dbReference>
<gene>
    <name evidence="5" type="ORF">HGB41_14570</name>
</gene>
<protein>
    <submittedName>
        <fullName evidence="5">DegT/DnrJ/EryC1/StrS aminotransferase family protein</fullName>
    </submittedName>
</protein>
<dbReference type="InterPro" id="IPR000653">
    <property type="entry name" value="DegT/StrS_aminotransferase"/>
</dbReference>
<evidence type="ECO:0000256" key="3">
    <source>
        <dbReference type="PIRSR" id="PIRSR000390-2"/>
    </source>
</evidence>
<feature type="modified residue" description="N6-(pyridoxal phosphate)lysine" evidence="3">
    <location>
        <position position="172"/>
    </location>
</feature>
<dbReference type="AlphaFoldDB" id="A0A7Y2K056"/>
<dbReference type="GO" id="GO:0000271">
    <property type="term" value="P:polysaccharide biosynthetic process"/>
    <property type="evidence" value="ECO:0007669"/>
    <property type="project" value="TreeGrafter"/>
</dbReference>
<proteinExistence type="inferred from homology"/>
<dbReference type="InterPro" id="IPR015422">
    <property type="entry name" value="PyrdxlP-dep_Trfase_small"/>
</dbReference>
<evidence type="ECO:0000256" key="4">
    <source>
        <dbReference type="RuleBase" id="RU004508"/>
    </source>
</evidence>
<sequence>MNDMTAHHPSLPIAPVLSRASFSGAPGAAGGARPPSVLDAGQVRMVTSGRVAIALALRQMGVRQGDEVLVPAYHSPSMVPPVLWCGATPVFYRVGPDASVDLADVAARIGPATRAIMVTNYFGFPQQLETIRAFCDARGLQLLEDCAHCFFGEHRGKPVGSWGDYAIASSMKFFPTYEGGALVSARHRLDAVALQPGGLGFEAKAALATLENSFAYGRLPAVRALLRLPMGLKDLAWRALKARRSGASGTGAGAALAPASSDSGFDFEPRWVDKRSAWFSRAVMKLASSRRICTLRRRHYLALEEATRGLPGCRPLFFTLPEGVVPWQFPLLLDDPEFVFARLHAAGVPLVRFAHARWPGVDAGTCANSSMLAQRVIAFPCHQELRPNELAWMAGQLRQVLLAQAVAA</sequence>
<dbReference type="Pfam" id="PF01041">
    <property type="entry name" value="DegT_DnrJ_EryC1"/>
    <property type="match status" value="1"/>
</dbReference>
<evidence type="ECO:0000256" key="2">
    <source>
        <dbReference type="PIRSR" id="PIRSR000390-1"/>
    </source>
</evidence>
<keyword evidence="5" id="KW-0032">Aminotransferase</keyword>
<dbReference type="GO" id="GO:0008483">
    <property type="term" value="F:transaminase activity"/>
    <property type="evidence" value="ECO:0007669"/>
    <property type="project" value="UniProtKB-KW"/>
</dbReference>
<dbReference type="EMBL" id="JABAIV010000004">
    <property type="protein sequence ID" value="NNG24217.1"/>
    <property type="molecule type" value="Genomic_DNA"/>
</dbReference>
<dbReference type="Proteomes" id="UP000533905">
    <property type="component" value="Unassembled WGS sequence"/>
</dbReference>
<dbReference type="PANTHER" id="PTHR30244">
    <property type="entry name" value="TRANSAMINASE"/>
    <property type="match status" value="1"/>
</dbReference>
<dbReference type="SUPFAM" id="SSF53383">
    <property type="entry name" value="PLP-dependent transferases"/>
    <property type="match status" value="1"/>
</dbReference>
<keyword evidence="5" id="KW-0808">Transferase</keyword>
<comment type="similarity">
    <text evidence="1 4">Belongs to the DegT/DnrJ/EryC1 family.</text>
</comment>
<dbReference type="Gene3D" id="3.90.1150.10">
    <property type="entry name" value="Aspartate Aminotransferase, domain 1"/>
    <property type="match status" value="1"/>
</dbReference>
<keyword evidence="3 4" id="KW-0663">Pyridoxal phosphate</keyword>
<dbReference type="InterPro" id="IPR015421">
    <property type="entry name" value="PyrdxlP-dep_Trfase_major"/>
</dbReference>
<feature type="active site" description="Proton acceptor" evidence="2">
    <location>
        <position position="172"/>
    </location>
</feature>
<dbReference type="PANTHER" id="PTHR30244:SF34">
    <property type="entry name" value="DTDP-4-AMINO-4,6-DIDEOXYGALACTOSE TRANSAMINASE"/>
    <property type="match status" value="1"/>
</dbReference>
<accession>A0A7Y2K056</accession>
<name>A0A7Y2K056_9BURK</name>
<evidence type="ECO:0000313" key="5">
    <source>
        <dbReference type="EMBL" id="NNG24217.1"/>
    </source>
</evidence>
<evidence type="ECO:0000256" key="1">
    <source>
        <dbReference type="ARBA" id="ARBA00037999"/>
    </source>
</evidence>
<keyword evidence="6" id="KW-1185">Reference proteome</keyword>
<reference evidence="5 6" key="1">
    <citation type="submission" date="2020-04" db="EMBL/GenBank/DDBJ databases">
        <title>Massilia sp. nov., a cold adapted bacteria isolated from Arctic soil.</title>
        <authorList>
            <person name="Son J."/>
            <person name="Ka J.-O."/>
        </authorList>
    </citation>
    <scope>NUCLEOTIDE SEQUENCE [LARGE SCALE GENOMIC DNA]</scope>
    <source>
        <strain evidence="5 6">ML15P13</strain>
    </source>
</reference>
<dbReference type="GO" id="GO:0030170">
    <property type="term" value="F:pyridoxal phosphate binding"/>
    <property type="evidence" value="ECO:0007669"/>
    <property type="project" value="TreeGrafter"/>
</dbReference>
<comment type="caution">
    <text evidence="5">The sequence shown here is derived from an EMBL/GenBank/DDBJ whole genome shotgun (WGS) entry which is preliminary data.</text>
</comment>
<organism evidence="5 6">
    <name type="scientific">Telluria aromaticivorans</name>
    <dbReference type="NCBI Taxonomy" id="2725995"/>
    <lineage>
        <taxon>Bacteria</taxon>
        <taxon>Pseudomonadati</taxon>
        <taxon>Pseudomonadota</taxon>
        <taxon>Betaproteobacteria</taxon>
        <taxon>Burkholderiales</taxon>
        <taxon>Oxalobacteraceae</taxon>
        <taxon>Telluria group</taxon>
        <taxon>Telluria</taxon>
    </lineage>
</organism>